<dbReference type="OrthoDB" id="9789463at2"/>
<keyword evidence="13" id="KW-0969">Cilium</keyword>
<keyword evidence="5 11" id="KW-0732">Signal</keyword>
<sequence>MMRIIFLLAALVMTGCAPVSSVVDRQPPEEVPYTNYPTFTPDKDGSLFNASYGMALFQDRRAFRIGDILTVVLDEQTRSSKKAGTSFGKESNTGISVPKIAGTVYPEGEFSLKGDRDFKGASSSSQQNSLSGSITVLVSEVMPNGVLRVRGEKWLKLNQGDEYIRLSGLARVDDIDGSNRISSQRLGDARITYSGRGTLADANEAGWLSRFFNSSWFPI</sequence>
<dbReference type="Proteomes" id="UP000240481">
    <property type="component" value="Unassembled WGS sequence"/>
</dbReference>
<evidence type="ECO:0000256" key="1">
    <source>
        <dbReference type="ARBA" id="ARBA00002591"/>
    </source>
</evidence>
<dbReference type="Pfam" id="PF02107">
    <property type="entry name" value="FlgH"/>
    <property type="match status" value="1"/>
</dbReference>
<dbReference type="InterPro" id="IPR000527">
    <property type="entry name" value="Flag_Lring"/>
</dbReference>
<evidence type="ECO:0000256" key="10">
    <source>
        <dbReference type="ARBA" id="ARBA00023288"/>
    </source>
</evidence>
<feature type="signal peptide" evidence="12">
    <location>
        <begin position="1"/>
        <end position="21"/>
    </location>
</feature>
<comment type="function">
    <text evidence="1 11">Assembles around the rod to form the L-ring and probably protects the motor/basal body from shearing forces during rotation.</text>
</comment>
<evidence type="ECO:0000256" key="2">
    <source>
        <dbReference type="ARBA" id="ARBA00004635"/>
    </source>
</evidence>
<evidence type="ECO:0000313" key="13">
    <source>
        <dbReference type="EMBL" id="PSW22379.1"/>
    </source>
</evidence>
<dbReference type="EMBL" id="PYLZ01000014">
    <property type="protein sequence ID" value="PSW22379.1"/>
    <property type="molecule type" value="Genomic_DNA"/>
</dbReference>
<dbReference type="AlphaFoldDB" id="A0A0J8XW15"/>
<accession>A0A0J8XW15</accession>
<organism evidence="13 14">
    <name type="scientific">Photobacterium swingsii</name>
    <dbReference type="NCBI Taxonomy" id="680026"/>
    <lineage>
        <taxon>Bacteria</taxon>
        <taxon>Pseudomonadati</taxon>
        <taxon>Pseudomonadota</taxon>
        <taxon>Gammaproteobacteria</taxon>
        <taxon>Vibrionales</taxon>
        <taxon>Vibrionaceae</taxon>
        <taxon>Photobacterium</taxon>
    </lineage>
</organism>
<protein>
    <recommendedName>
        <fullName evidence="11">Flagellar L-ring protein</fullName>
    </recommendedName>
    <alternativeName>
        <fullName evidence="11">Basal body L-ring protein</fullName>
    </alternativeName>
</protein>
<reference evidence="13 14" key="1">
    <citation type="submission" date="2018-01" db="EMBL/GenBank/DDBJ databases">
        <title>Whole genome sequencing of Histamine producing bacteria.</title>
        <authorList>
            <person name="Butler K."/>
        </authorList>
    </citation>
    <scope>NUCLEOTIDE SEQUENCE [LARGE SCALE GENOMIC DNA]</scope>
    <source>
        <strain evidence="13 14">DSM 24669</strain>
    </source>
</reference>
<evidence type="ECO:0000256" key="5">
    <source>
        <dbReference type="ARBA" id="ARBA00022729"/>
    </source>
</evidence>
<proteinExistence type="inferred from homology"/>
<dbReference type="GO" id="GO:0071973">
    <property type="term" value="P:bacterial-type flagellum-dependent cell motility"/>
    <property type="evidence" value="ECO:0007669"/>
    <property type="project" value="InterPro"/>
</dbReference>
<dbReference type="PANTHER" id="PTHR34933:SF1">
    <property type="entry name" value="FLAGELLAR L-RING PROTEIN"/>
    <property type="match status" value="1"/>
</dbReference>
<name>A0A0J8XW15_9GAMM</name>
<dbReference type="STRING" id="680026.AB733_16960"/>
<dbReference type="GO" id="GO:0003774">
    <property type="term" value="F:cytoskeletal motor activity"/>
    <property type="evidence" value="ECO:0007669"/>
    <property type="project" value="InterPro"/>
</dbReference>
<dbReference type="NCBIfam" id="NF001304">
    <property type="entry name" value="PRK00249.1-4"/>
    <property type="match status" value="1"/>
</dbReference>
<comment type="similarity">
    <text evidence="3 11">Belongs to the FlgH family.</text>
</comment>
<dbReference type="HAMAP" id="MF_00415">
    <property type="entry name" value="FlgH"/>
    <property type="match status" value="1"/>
</dbReference>
<keyword evidence="10 11" id="KW-0449">Lipoprotein</keyword>
<evidence type="ECO:0000256" key="6">
    <source>
        <dbReference type="ARBA" id="ARBA00023136"/>
    </source>
</evidence>
<dbReference type="PROSITE" id="PS51257">
    <property type="entry name" value="PROKAR_LIPOPROTEIN"/>
    <property type="match status" value="1"/>
</dbReference>
<evidence type="ECO:0000256" key="7">
    <source>
        <dbReference type="ARBA" id="ARBA00023139"/>
    </source>
</evidence>
<evidence type="ECO:0000256" key="4">
    <source>
        <dbReference type="ARBA" id="ARBA00011439"/>
    </source>
</evidence>
<evidence type="ECO:0000256" key="3">
    <source>
        <dbReference type="ARBA" id="ARBA00006929"/>
    </source>
</evidence>
<keyword evidence="13" id="KW-0282">Flagellum</keyword>
<dbReference type="GO" id="GO:0009279">
    <property type="term" value="C:cell outer membrane"/>
    <property type="evidence" value="ECO:0007669"/>
    <property type="project" value="UniProtKB-SubCell"/>
</dbReference>
<keyword evidence="14" id="KW-1185">Reference proteome</keyword>
<dbReference type="RefSeq" id="WP_048899845.1">
    <property type="nucleotide sequence ID" value="NZ_AP024852.1"/>
</dbReference>
<comment type="subunit">
    <text evidence="4 11">The basal body constitutes a major portion of the flagellar organelle and consists of four rings (L,P,S, and M) mounted on a central rod.</text>
</comment>
<evidence type="ECO:0000256" key="9">
    <source>
        <dbReference type="ARBA" id="ARBA00023237"/>
    </source>
</evidence>
<comment type="caution">
    <text evidence="13">The sequence shown here is derived from an EMBL/GenBank/DDBJ whole genome shotgun (WGS) entry which is preliminary data.</text>
</comment>
<gene>
    <name evidence="11" type="primary">flgH</name>
    <name evidence="13" type="ORF">C9I94_20740</name>
</gene>
<keyword evidence="13" id="KW-0966">Cell projection</keyword>
<evidence type="ECO:0000256" key="11">
    <source>
        <dbReference type="HAMAP-Rule" id="MF_00415"/>
    </source>
</evidence>
<evidence type="ECO:0000256" key="12">
    <source>
        <dbReference type="SAM" id="SignalP"/>
    </source>
</evidence>
<evidence type="ECO:0000313" key="14">
    <source>
        <dbReference type="Proteomes" id="UP000240481"/>
    </source>
</evidence>
<keyword evidence="7" id="KW-0564">Palmitate</keyword>
<dbReference type="PRINTS" id="PR01008">
    <property type="entry name" value="FLGLRINGFLGH"/>
</dbReference>
<keyword evidence="8 11" id="KW-0975">Bacterial flagellum</keyword>
<comment type="subcellular location">
    <subcellularLocation>
        <location evidence="11">Cell outer membrane</location>
        <topology evidence="11">Lipid-anchor</topology>
    </subcellularLocation>
    <subcellularLocation>
        <location evidence="11">Bacterial flagellum basal body</location>
    </subcellularLocation>
    <subcellularLocation>
        <location evidence="2">Membrane</location>
        <topology evidence="2">Lipid-anchor</topology>
    </subcellularLocation>
</comment>
<feature type="chain" id="PRO_5030009249" description="Flagellar L-ring protein" evidence="12">
    <location>
        <begin position="22"/>
        <end position="219"/>
    </location>
</feature>
<dbReference type="GO" id="GO:0009427">
    <property type="term" value="C:bacterial-type flagellum basal body, distal rod, L ring"/>
    <property type="evidence" value="ECO:0007669"/>
    <property type="project" value="InterPro"/>
</dbReference>
<dbReference type="PANTHER" id="PTHR34933">
    <property type="entry name" value="FLAGELLAR L-RING PROTEIN"/>
    <property type="match status" value="1"/>
</dbReference>
<keyword evidence="9 11" id="KW-0998">Cell outer membrane</keyword>
<evidence type="ECO:0000256" key="8">
    <source>
        <dbReference type="ARBA" id="ARBA00023143"/>
    </source>
</evidence>
<keyword evidence="6 11" id="KW-0472">Membrane</keyword>